<dbReference type="GeneTree" id="ENSGT00940000163228"/>
<dbReference type="SUPFAM" id="SSF52540">
    <property type="entry name" value="P-loop containing nucleoside triphosphate hydrolases"/>
    <property type="match status" value="1"/>
</dbReference>
<feature type="region of interest" description="Disordered" evidence="6">
    <location>
        <begin position="3196"/>
        <end position="3217"/>
    </location>
</feature>
<dbReference type="Gene3D" id="2.60.40.10">
    <property type="entry name" value="Immunoglobulins"/>
    <property type="match status" value="21"/>
</dbReference>
<name>A0A3B3R663_9TELE</name>
<evidence type="ECO:0000256" key="3">
    <source>
        <dbReference type="ARBA" id="ARBA00022490"/>
    </source>
</evidence>
<evidence type="ECO:0000256" key="1">
    <source>
        <dbReference type="ARBA" id="ARBA00004138"/>
    </source>
</evidence>
<dbReference type="InterPro" id="IPR033768">
    <property type="entry name" value="Hydin_ADK"/>
</dbReference>
<feature type="domain" description="HYDIN/VesB/CFA65-like Ig-like" evidence="9">
    <location>
        <begin position="3751"/>
        <end position="3847"/>
    </location>
</feature>
<evidence type="ECO:0000259" key="8">
    <source>
        <dbReference type="Pfam" id="PF22067"/>
    </source>
</evidence>
<evidence type="ECO:0000256" key="5">
    <source>
        <dbReference type="ARBA" id="ARBA00023273"/>
    </source>
</evidence>
<comment type="subcellular location">
    <subcellularLocation>
        <location evidence="1">Cell projection</location>
        <location evidence="1">Cilium</location>
    </subcellularLocation>
    <subcellularLocation>
        <location evidence="2">Cytoplasm</location>
    </subcellularLocation>
</comment>
<reference evidence="10" key="1">
    <citation type="submission" date="2025-08" db="UniProtKB">
        <authorList>
            <consortium name="Ensembl"/>
        </authorList>
    </citation>
    <scope>IDENTIFICATION</scope>
</reference>
<dbReference type="GO" id="GO:0003341">
    <property type="term" value="P:cilium movement"/>
    <property type="evidence" value="ECO:0007669"/>
    <property type="project" value="TreeGrafter"/>
</dbReference>
<feature type="domain" description="Hydin adenylate kinase-like" evidence="7">
    <location>
        <begin position="1820"/>
        <end position="1879"/>
    </location>
</feature>
<dbReference type="Ensembl" id="ENSPKIT00000037572.1">
    <property type="protein sequence ID" value="ENSPKIP00000013156.1"/>
    <property type="gene ID" value="ENSPKIG00000000601.1"/>
</dbReference>
<dbReference type="Gene3D" id="3.40.50.300">
    <property type="entry name" value="P-loop containing nucleotide triphosphate hydrolases"/>
    <property type="match status" value="1"/>
</dbReference>
<feature type="region of interest" description="Disordered" evidence="6">
    <location>
        <begin position="1963"/>
        <end position="1982"/>
    </location>
</feature>
<dbReference type="InterPro" id="IPR013783">
    <property type="entry name" value="Ig-like_fold"/>
</dbReference>
<keyword evidence="3" id="KW-0963">Cytoplasm</keyword>
<evidence type="ECO:0000313" key="10">
    <source>
        <dbReference type="Ensembl" id="ENSPKIP00000013156.1"/>
    </source>
</evidence>
<feature type="domain" description="Cep192-like" evidence="8">
    <location>
        <begin position="2670"/>
        <end position="2742"/>
    </location>
</feature>
<keyword evidence="4" id="KW-0969">Cilium</keyword>
<dbReference type="InterPro" id="IPR033305">
    <property type="entry name" value="Hydin-like"/>
</dbReference>
<keyword evidence="11" id="KW-1185">Reference proteome</keyword>
<dbReference type="Proteomes" id="UP000261540">
    <property type="component" value="Unplaced"/>
</dbReference>
<feature type="compositionally biased region" description="Basic and acidic residues" evidence="6">
    <location>
        <begin position="1963"/>
        <end position="1975"/>
    </location>
</feature>
<evidence type="ECO:0000259" key="9">
    <source>
        <dbReference type="Pfam" id="PF22544"/>
    </source>
</evidence>
<evidence type="ECO:0000259" key="7">
    <source>
        <dbReference type="Pfam" id="PF17213"/>
    </source>
</evidence>
<protein>
    <submittedName>
        <fullName evidence="10">HYDIN axonemal central pair apparatus protein</fullName>
    </submittedName>
</protein>
<dbReference type="InterPro" id="IPR054089">
    <property type="entry name" value="Cep192-like_D3"/>
</dbReference>
<dbReference type="Pfam" id="PF22544">
    <property type="entry name" value="HYDIN_VesB_CFA65-like_Ig"/>
    <property type="match status" value="3"/>
</dbReference>
<feature type="domain" description="HYDIN/VesB/CFA65-like Ig-like" evidence="9">
    <location>
        <begin position="437"/>
        <end position="536"/>
    </location>
</feature>
<dbReference type="InterPro" id="IPR027417">
    <property type="entry name" value="P-loop_NTPase"/>
</dbReference>
<accession>A0A3B3R663</accession>
<dbReference type="PANTHER" id="PTHR23053:SF0">
    <property type="entry name" value="HYDROCEPHALUS-INDUCING PROTEIN HOMOLOG"/>
    <property type="match status" value="1"/>
</dbReference>
<feature type="domain" description="HYDIN/VesB/CFA65-like Ig-like" evidence="9">
    <location>
        <begin position="174"/>
        <end position="271"/>
    </location>
</feature>
<dbReference type="STRING" id="1676925.ENSPKIP00000013156"/>
<evidence type="ECO:0000256" key="2">
    <source>
        <dbReference type="ARBA" id="ARBA00004496"/>
    </source>
</evidence>
<proteinExistence type="predicted"/>
<keyword evidence="5" id="KW-0966">Cell projection</keyword>
<evidence type="ECO:0000256" key="6">
    <source>
        <dbReference type="SAM" id="MobiDB-lite"/>
    </source>
</evidence>
<feature type="region of interest" description="Disordered" evidence="6">
    <location>
        <begin position="2519"/>
        <end position="2552"/>
    </location>
</feature>
<evidence type="ECO:0000313" key="11">
    <source>
        <dbReference type="Proteomes" id="UP000261540"/>
    </source>
</evidence>
<organism evidence="10 11">
    <name type="scientific">Paramormyrops kingsleyae</name>
    <dbReference type="NCBI Taxonomy" id="1676925"/>
    <lineage>
        <taxon>Eukaryota</taxon>
        <taxon>Metazoa</taxon>
        <taxon>Chordata</taxon>
        <taxon>Craniata</taxon>
        <taxon>Vertebrata</taxon>
        <taxon>Euteleostomi</taxon>
        <taxon>Actinopterygii</taxon>
        <taxon>Neopterygii</taxon>
        <taxon>Teleostei</taxon>
        <taxon>Osteoglossocephala</taxon>
        <taxon>Osteoglossomorpha</taxon>
        <taxon>Osteoglossiformes</taxon>
        <taxon>Mormyridae</taxon>
        <taxon>Paramormyrops</taxon>
    </lineage>
</organism>
<dbReference type="GO" id="GO:0005930">
    <property type="term" value="C:axoneme"/>
    <property type="evidence" value="ECO:0007669"/>
    <property type="project" value="TreeGrafter"/>
</dbReference>
<dbReference type="GO" id="GO:1904158">
    <property type="term" value="P:axonemal central apparatus assembly"/>
    <property type="evidence" value="ECO:0007669"/>
    <property type="project" value="TreeGrafter"/>
</dbReference>
<evidence type="ECO:0000256" key="4">
    <source>
        <dbReference type="ARBA" id="ARBA00023069"/>
    </source>
</evidence>
<dbReference type="PANTHER" id="PTHR23053">
    <property type="entry name" value="DLEC1 DELETED IN LUNG AND ESOPHAGEAL CANCER 1"/>
    <property type="match status" value="1"/>
</dbReference>
<sequence length="4347" mass="482953">MLPVMIPTQKVFNGQVNRTKHMTPSAFAHEMSLSTEQRLVNTHAMHPPRILEVLDMSETTHQKFSSVDIDQALFQPFPSEIVFQNYSPSESYEVPLVLRNTDKIPRLVKVVEEESLYFKVISPADMCSKVAPGLASTFTVLFTPQENKDYIHRVICVTERERFEVPIRAVGPRAILDFPDHLHFPVSPVKCLSQRTLLVRNVGRCEARFQLSTRSPFSVDPPLGTLGVGQNMQVTVDFLPNRVHSSPVDLPIIFVVGGVSGEDLYINIYGAAADVNVRLDRNSVLMKRTYISMASQRCVTLANRSDVIVHYQWKCFGTEEEEEQLKPCSDLLRQEEKKMEHFLTECTDDPAFHDHLSRLSSTFFKQQRQLREERLVFSGDHIIISPTEGDIWPNSTAEFTVTFKPQEVKIYQQTVYCDVTGRESRLPLRIRGEGIGPSLEFSFDLLDVGNIFIHSKHSYEVLLSNKGYIDAPFHLVPPSSAQGRCFSFSPSEDTVPPGSCHAMVVSFSSGILGMFSEEILFAVEGNPQPISLTFRGRVMGPTFQFSVPELNFGDVSFGFPCTLTFQLNNTSLIPMTFNLRILGDGSGPPSISSMDQVSDPNRTDWAGHSDPTVQPAEFRLGPSSGTIQAQGLATLCPNRVQMYNLALVVDVQGVGEEVMSLHIHARCVVPKVRLVKPTLELEGCFLNHPFTMSVKLTNEADLPACYGLLPQEHEEGPSFLYSCPHPRGIIQPRGEAEIPLLLQAKTVGRLVVAAHIAVFGSEEPPLLIISGVGEGPVLHISPTELDFGSIPVLTDVPRTVRLLNQSPIPAPFLVRRRSQWRVEPSEGAVAPEGELQLMLVACLDDTVPFHDKLHLAIEHSQARSVAVSAKGEGTTIVTDRPFLASLHTHMYCFKLTNRGRHSQQLYWMTDGFPPFWHRAAPPSRPGSSGGDKRLDSLHAPECDGPVFSLEPPRLELAPGQSADMVLTGASHAPKVVQERLVCQAITGQQGGKRVILTADITCHFVSPVLELSAQELSFSVKKVPGEALLPLFQPLVLTNASSLNLSMQLVLAKPFGLCDHLNDPSFTTSKQVTLWVRFDPSHGGDRVTRVAEEDLEIRHLEHPQRDSVGLRGEVHFPNLHFSSTCLDFGCILSHTESQRRLTLTNRGLLPVAYRWLFLADRRHCCIRYRIPYKAFLMLILTIIMHYEGIYSIVYYRRDRISGSCYGRWLRPILLSLFSPQLFDCVSEAELLLRNTGKVDFEFSVLQDQEGMTLSHLQPGLPLVLPNKGCVQANTQQKLSLYYLPGTPEVFHKAFQLQVSYFEPETVTLRGEGIFPRIFLDLPRSLSKIVFTLFFFYIPTCSVMLCNVHSLLIDQVLYHSQYDALLHMEVDRLLVKENASVVESKDMGFRDTQTSSSSCRKSLTRFLLPEYVLDFGYVIHGDVPTHIIKATNTGLVPVSFSVDHHHLAGSGFSMELDKVKNLPYCETETFEVKFDPRGANLDLGEVTAVIHIKVSGGPTVPVHLCAVVTMPSLTISTDTLQFGTIQCGQCKVATVQLFNPEPVPCHWNISEKDHAKKKIDKHMPLYLRQKSQQEPEAQPAVFEMLPPIGVLLPGERVNVEVKFTPAEGRAYSQRLVISVTQSVRRVLLLALGEGETPQLQFSSPLLELGPALPFSEGEEAEVLVRNPCSFPVEFYSLEFDKQHLEEEKILCMMKAYASDNVLLLPPRAPGETLPPELLDFYREQNTQKPEEEGLPAAFRAVWMRGGTQCSQGTASLRRTARGSWTSHLIEVLLVGIDLGGSKESVCVGDLELNPVSRAIARHMGIDLSPAAHAARNRRGIAIIVYGAPLSGKTETAVTLAKYYGAACLSIDAVVREAVSSGRSTAGLQARQLCARAAQEEEAGLILAHMCELQEQVVMRHVVCLRRAAQLSDCHRGAVFDGLDTTYCHSPASALRILLRAFDNRRFIYVVNLVHTYQDFQTREKATREAEGKHGGEESPSGRVEIRGEWRGWRTRQWEAVPKGKEATWYVTGIYVHKVLDGLGLGPRGPPVPPPVIFSMVSFPLRSQGVGEQPASACFTFMVPSAAEDTSDDRREGEKDGETLTSIPLLKVWRALLSCVSCRLTTFRWVIPPAGTVTLKIRFYSSVPGKFNQVLNFEVMDTRRRYQLHCRGICGFPSINKDYRYTQLPGSNVSKTYIAHSGSYEFGPLLCGKNRDRYKEERYPENMETLVMHNCSPLKAEIHFCFQHDTKAATFMLDPPSMTLNPNEKQGLTVWAYPTTPGLLEDSIVCCVRDNPEPAVFRISCWGVRPELDLDRKQLQFDKVLLNRKVTKSLCLRNNTLLPVAWSLSGLEALGEEFTVSLDRGVIPAQSQYSLQVHFRASRPTSLKKAIRLEVLDADNILGVVHTEHIQIQAEAYDVLLDITFLKGSDSILDFGTIRVSEEAKLSLALKNKGKYEVAFNKARWRLSQVIEPIIKEGGEVIGIMPIKVSVQSLFSKYSISPSETNFGPLVYGTRKCLTFTIENRGMFEMRFSICRMPHDQSVPSQRKGTVTVKRTRSRESCPAKPPSGSKVRRMESIQREMGLSSQARLTMGVFSVAPCVGVLAPGAQQVVTVDCVADQAGSMEECIAIDISERDPNHHPNGIPYRLAAEVCVPGVYGVANVRYEHSIPFLYRDATGIYIQDENKFIFCNVLVGQSASARFGISNTGKVPCDLSLKRTVRPEGNNVFELTPTKLCVPSHSRAMVVVTFSPQSMQTYSAVFEATSAPSTRTRALAFELAGDGHLPRVTVLRPLLRTPQGGLLLQFRPVLVGRSRTLPLVLKNDGTVSAQVHIDLLDETGVFTLRAIAEPVEDRDARASLFLTVGQQAEFEVECRPTAEMSFEAKVQLLVVDNQYEDTMVQLVGDGYRDVITLDNVGSKSLPESETADGKEAEDIHHSSQWDILHFGVCHVAKPYQETFTMTNHSSSDVLRFEWPPESRQVRFSPQTGHLHMGCSKEVKVTFCSEQPVVLSAQPVKCKLCRVVFTQPIDQVPDWDDRLRTIRWVDKFTRKVFLTQVIQSDPEPAHSVVENSSRELELRINAVCDYARFTCKAENIRFKDTMLYQTRIFQFQMINSGDILLEFTWQVLMDQAGPAVGFDRGGNYPNLPPFSVEPSAGTINPGDSLTFCVRFSPLEVSEWEGLLICSVPNLQDGQGPSLAVRGRSLLPDCHFHLEDSDYLSGGRRNPDMQGPSGAPPRATLDPNTRVIEVSSVGIDTGTTMLVFSIVNPTSKSYSFMWTCEGLQDATFKCLTPKGFIQPGKKAEVSFEFRAQDLNIAEALWTFMIPERNISVPFLLVGLAREPVVYMDRTHVNLGYLLMGRKVHEKVYLLNMEEVPFHFSIRQASCHSEASLDTLRLEPLMGTVLPLAISFSPTQEGPVTFNLVCDVRGKVKPLTVNVKAESFTFAACVQWQRKGSMLLKSSQVTVELGDKSLCHFLVSNPGKFSLDVQYELWGPPEMQRHLQVDPGSGIVPTGGQNSCTVTFFPLQKCVLRNTGLRIRVKNGPSFKCCFSGLAVNPSIHFSFLKHNFGKSFLYCAGMVPPAKTLVISNKGEQSVSLGCLYHSTVHLEVGFQPKVLLPGETMEVPITFYPREVMRYKEKVFFEINDSAKHVVEILGQGIELKIHVEDPKDKVVNLGTLLIGQKTKTVIPVVNNSQAPVTFSLLLNPSVETLLDSKVEEVPVHRLVTLKSGGGRCSIELLFSPCYRLPPFKEELQLECLGTVRPLLVLRGCCHGIEVQLDQKHLPFGAVAKGSRVSRRIVMSNTGDMGARFKWDVKAFAPVFSITPTEGYICPAMLVPFDVTFAPTELSQDLRCDNVPCAIEGGKPIRLTLSGSCIATPVVKEVLHFVCQVRTEHTQAVPLSNRSSQRCTLKPVLQGEHWSSPLTLVLEPGQQNKPYEITYKPLVMTGDGKKHQGSIFFSFPDGTALLYSLLGTSEPPKAAGTVSHEVPCKTQFTGVLSVLNWLPRPQRFRVVVEILKPERPDNTITVKGLEYLDVPAATRRSYKLGFFSYREGNISAKVTFGNELTQEYLFYYVNFKATAPGVIQMVEMVALVRQMASATVTVENPLPVGLYLTTECRSGDVFMPPQLFVPAPLTFEYQPLRPGDSTARLTLFCSELGHFHYELLLRALPAPPEKPLCFRTPLGTGQYIGAKFTNYSRVKAEYTGKTDGLDYTVEKSITAPAGSQAGTDVGVDVYFEPSQLGETRAALTLSSSLGGDYIFPLVGTCLPPKAQGPFTIHAGSSISIPFKNVFLQTTTFSFQVDNPCFTVKVTEIIRSKKTHSVVVAYESPSPQPCTGKLTVSSPRSEGHGQGVCWVFYLKGLSSEVGSRGKAS</sequence>
<dbReference type="InterPro" id="IPR053879">
    <property type="entry name" value="HYDIN_VesB_CFA65-like_Ig"/>
</dbReference>
<reference evidence="10" key="2">
    <citation type="submission" date="2025-09" db="UniProtKB">
        <authorList>
            <consortium name="Ensembl"/>
        </authorList>
    </citation>
    <scope>IDENTIFICATION</scope>
</reference>
<dbReference type="Pfam" id="PF22067">
    <property type="entry name" value="Cep192_D3"/>
    <property type="match status" value="1"/>
</dbReference>
<dbReference type="Pfam" id="PF17213">
    <property type="entry name" value="Hydin_ADK"/>
    <property type="match status" value="1"/>
</dbReference>